<feature type="domain" description="Cyclic nucleotide-binding" evidence="5">
    <location>
        <begin position="19"/>
        <end position="140"/>
    </location>
</feature>
<evidence type="ECO:0000256" key="2">
    <source>
        <dbReference type="ARBA" id="ARBA00023125"/>
    </source>
</evidence>
<dbReference type="Proteomes" id="UP000006316">
    <property type="component" value="Unassembled WGS sequence"/>
</dbReference>
<dbReference type="InterPro" id="IPR036390">
    <property type="entry name" value="WH_DNA-bd_sf"/>
</dbReference>
<dbReference type="Gene3D" id="1.10.10.10">
    <property type="entry name" value="Winged helix-like DNA-binding domain superfamily/Winged helix DNA-binding domain"/>
    <property type="match status" value="1"/>
</dbReference>
<reference evidence="7 8" key="1">
    <citation type="journal article" date="2012" name="Front. Microbiol.">
        <title>Redundancy and modularity in membrane-associated dissimilatory nitrate reduction in Bacillus.</title>
        <authorList>
            <person name="Heylen K."/>
            <person name="Keltjens J."/>
        </authorList>
    </citation>
    <scope>NUCLEOTIDE SEQUENCE [LARGE SCALE GENOMIC DNA]</scope>
    <source>
        <strain evidence="8">LMG 21833T</strain>
    </source>
</reference>
<dbReference type="PROSITE" id="PS50042">
    <property type="entry name" value="CNMP_BINDING_3"/>
    <property type="match status" value="1"/>
</dbReference>
<dbReference type="GO" id="GO:0005829">
    <property type="term" value="C:cytosol"/>
    <property type="evidence" value="ECO:0007669"/>
    <property type="project" value="TreeGrafter"/>
</dbReference>
<dbReference type="InterPro" id="IPR036388">
    <property type="entry name" value="WH-like_DNA-bd_sf"/>
</dbReference>
<evidence type="ECO:0000313" key="7">
    <source>
        <dbReference type="EMBL" id="EKN69992.1"/>
    </source>
</evidence>
<accession>K6DBV0</accession>
<feature type="domain" description="HTH crp-type" evidence="6">
    <location>
        <begin position="154"/>
        <end position="225"/>
    </location>
</feature>
<evidence type="ECO:0000259" key="6">
    <source>
        <dbReference type="PROSITE" id="PS51063"/>
    </source>
</evidence>
<evidence type="ECO:0000256" key="4">
    <source>
        <dbReference type="ARBA" id="ARBA00023163"/>
    </source>
</evidence>
<dbReference type="EMBL" id="AJLS01000044">
    <property type="protein sequence ID" value="EKN69992.1"/>
    <property type="molecule type" value="Genomic_DNA"/>
</dbReference>
<gene>
    <name evidence="7" type="ORF">BABA_07246</name>
</gene>
<dbReference type="SUPFAM" id="SSF46785">
    <property type="entry name" value="Winged helix' DNA-binding domain"/>
    <property type="match status" value="1"/>
</dbReference>
<keyword evidence="8" id="KW-1185">Reference proteome</keyword>
<dbReference type="PROSITE" id="PS51063">
    <property type="entry name" value="HTH_CRP_2"/>
    <property type="match status" value="1"/>
</dbReference>
<evidence type="ECO:0000259" key="5">
    <source>
        <dbReference type="PROSITE" id="PS50042"/>
    </source>
</evidence>
<keyword evidence="2" id="KW-0238">DNA-binding</keyword>
<dbReference type="SMART" id="SM00419">
    <property type="entry name" value="HTH_CRP"/>
    <property type="match status" value="1"/>
</dbReference>
<evidence type="ECO:0000256" key="3">
    <source>
        <dbReference type="ARBA" id="ARBA00023159"/>
    </source>
</evidence>
<dbReference type="RefSeq" id="WP_007084474.1">
    <property type="nucleotide sequence ID" value="NZ_AJLS01000044.1"/>
</dbReference>
<evidence type="ECO:0000256" key="1">
    <source>
        <dbReference type="ARBA" id="ARBA00023015"/>
    </source>
</evidence>
<dbReference type="GO" id="GO:0003677">
    <property type="term" value="F:DNA binding"/>
    <property type="evidence" value="ECO:0007669"/>
    <property type="project" value="UniProtKB-KW"/>
</dbReference>
<dbReference type="SMART" id="SM00100">
    <property type="entry name" value="cNMP"/>
    <property type="match status" value="1"/>
</dbReference>
<dbReference type="SUPFAM" id="SSF51206">
    <property type="entry name" value="cAMP-binding domain-like"/>
    <property type="match status" value="1"/>
</dbReference>
<dbReference type="STRING" id="1117379.BABA_07246"/>
<dbReference type="Pfam" id="PF00027">
    <property type="entry name" value="cNMP_binding"/>
    <property type="match status" value="1"/>
</dbReference>
<evidence type="ECO:0000313" key="8">
    <source>
        <dbReference type="Proteomes" id="UP000006316"/>
    </source>
</evidence>
<dbReference type="InterPro" id="IPR012318">
    <property type="entry name" value="HTH_CRP"/>
</dbReference>
<dbReference type="InterPro" id="IPR014710">
    <property type="entry name" value="RmlC-like_jellyroll"/>
</dbReference>
<dbReference type="CDD" id="cd00092">
    <property type="entry name" value="HTH_CRP"/>
    <property type="match status" value="1"/>
</dbReference>
<proteinExistence type="predicted"/>
<protein>
    <submittedName>
        <fullName evidence="7">Crp/Fnr family transcriptional regulator</fullName>
    </submittedName>
</protein>
<dbReference type="CDD" id="cd00038">
    <property type="entry name" value="CAP_ED"/>
    <property type="match status" value="1"/>
</dbReference>
<sequence length="234" mass="26496">MNCDHCCSHGSSCIISVPVFKGMNKEDLQLLQNVTRSRHFLKGEFIFREGDRSETLFVVNEGLIKLTKMSAEGKEQIVRLLFPGDFFGLFSILSNEKHYANAEVIGSPTVICSIEKGDFLRTMEKNADLSFRFLLAVNDRLYEADESVGFLSLMEVEQRLARALILFHDKLNACNGTFTLPITKKDLAGYIGTTPESISRKLLAFMSQKLIAMDGRRQIQILELDRLKQMAEMD</sequence>
<dbReference type="PANTHER" id="PTHR24567">
    <property type="entry name" value="CRP FAMILY TRANSCRIPTIONAL REGULATORY PROTEIN"/>
    <property type="match status" value="1"/>
</dbReference>
<dbReference type="InterPro" id="IPR018490">
    <property type="entry name" value="cNMP-bd_dom_sf"/>
</dbReference>
<dbReference type="InterPro" id="IPR000595">
    <property type="entry name" value="cNMP-bd_dom"/>
</dbReference>
<dbReference type="InterPro" id="IPR050397">
    <property type="entry name" value="Env_Response_Regulators"/>
</dbReference>
<dbReference type="OrthoDB" id="9798104at2"/>
<dbReference type="GO" id="GO:0003700">
    <property type="term" value="F:DNA-binding transcription factor activity"/>
    <property type="evidence" value="ECO:0007669"/>
    <property type="project" value="TreeGrafter"/>
</dbReference>
<organism evidence="7 8">
    <name type="scientific">Neobacillus bataviensis LMG 21833</name>
    <dbReference type="NCBI Taxonomy" id="1117379"/>
    <lineage>
        <taxon>Bacteria</taxon>
        <taxon>Bacillati</taxon>
        <taxon>Bacillota</taxon>
        <taxon>Bacilli</taxon>
        <taxon>Bacillales</taxon>
        <taxon>Bacillaceae</taxon>
        <taxon>Neobacillus</taxon>
    </lineage>
</organism>
<dbReference type="AlphaFoldDB" id="K6DBV0"/>
<keyword evidence="4" id="KW-0804">Transcription</keyword>
<dbReference type="Gene3D" id="2.60.120.10">
    <property type="entry name" value="Jelly Rolls"/>
    <property type="match status" value="1"/>
</dbReference>
<dbReference type="Pfam" id="PF13545">
    <property type="entry name" value="HTH_Crp_2"/>
    <property type="match status" value="1"/>
</dbReference>
<keyword evidence="3" id="KW-0010">Activator</keyword>
<keyword evidence="1" id="KW-0805">Transcription regulation</keyword>
<comment type="caution">
    <text evidence="7">The sequence shown here is derived from an EMBL/GenBank/DDBJ whole genome shotgun (WGS) entry which is preliminary data.</text>
</comment>
<dbReference type="PRINTS" id="PR00034">
    <property type="entry name" value="HTHCRP"/>
</dbReference>
<name>K6DBV0_9BACI</name>
<dbReference type="eggNOG" id="COG0664">
    <property type="taxonomic scope" value="Bacteria"/>
</dbReference>
<dbReference type="PATRIC" id="fig|1117379.3.peg.1514"/>
<dbReference type="PANTHER" id="PTHR24567:SF28">
    <property type="entry name" value="LISTERIOLYSIN REGULATORY PROTEIN"/>
    <property type="match status" value="1"/>
</dbReference>